<comment type="caution">
    <text evidence="2">The sequence shown here is derived from an EMBL/GenBank/DDBJ whole genome shotgun (WGS) entry which is preliminary data.</text>
</comment>
<evidence type="ECO:0000313" key="2">
    <source>
        <dbReference type="EMBL" id="MFC5456238.1"/>
    </source>
</evidence>
<dbReference type="EMBL" id="JBHSMQ010000005">
    <property type="protein sequence ID" value="MFC5456238.1"/>
    <property type="molecule type" value="Genomic_DNA"/>
</dbReference>
<dbReference type="Pfam" id="PF18982">
    <property type="entry name" value="JetA"/>
    <property type="match status" value="1"/>
</dbReference>
<evidence type="ECO:0000256" key="1">
    <source>
        <dbReference type="SAM" id="MobiDB-lite"/>
    </source>
</evidence>
<gene>
    <name evidence="2" type="ORF">ACFQDI_15345</name>
</gene>
<proteinExistence type="predicted"/>
<accession>A0ABW0KRZ5</accession>
<dbReference type="Proteomes" id="UP001596052">
    <property type="component" value="Unassembled WGS sequence"/>
</dbReference>
<reference evidence="3" key="1">
    <citation type="journal article" date="2019" name="Int. J. Syst. Evol. Microbiol.">
        <title>The Global Catalogue of Microorganisms (GCM) 10K type strain sequencing project: providing services to taxonomists for standard genome sequencing and annotation.</title>
        <authorList>
            <consortium name="The Broad Institute Genomics Platform"/>
            <consortium name="The Broad Institute Genome Sequencing Center for Infectious Disease"/>
            <person name="Wu L."/>
            <person name="Ma J."/>
        </authorList>
    </citation>
    <scope>NUCLEOTIDE SEQUENCE [LARGE SCALE GENOMIC DNA]</scope>
    <source>
        <strain evidence="3">CGMCC 4.1469</strain>
    </source>
</reference>
<dbReference type="RefSeq" id="WP_377168284.1">
    <property type="nucleotide sequence ID" value="NZ_JBHSMQ010000005.1"/>
</dbReference>
<keyword evidence="3" id="KW-1185">Reference proteome</keyword>
<evidence type="ECO:0000313" key="3">
    <source>
        <dbReference type="Proteomes" id="UP001596052"/>
    </source>
</evidence>
<dbReference type="InterPro" id="IPR043773">
    <property type="entry name" value="JetA"/>
</dbReference>
<feature type="region of interest" description="Disordered" evidence="1">
    <location>
        <begin position="68"/>
        <end position="87"/>
    </location>
</feature>
<name>A0ABW0KRZ5_9BACT</name>
<sequence>MSDLLSTSLYREVRDPAFFRVLAGKNAPTYVDVLDALDRECGEQPDGLDRSDAIEIIAEVLARHPEFQPEEDEPAAEGEQAPVSLPPREAARRVLDHLARCRWLEEPPRKDWKRRLYFDAHGSTLIAALRQIAHPEAAVFTDKLTAVCAALANEPELIERPLQTVDVCLSNTRQGLGELRTMQKSVQRLTRRQLEEDTLKGNLALVFEDYAEQIAHGAYAELIRARLPARLPEAVRRISDRLQDDSSVIAEMQTELLRREPTLSAETARARVRQRLDDLAHLLELVQPMADEIDRRTADFTRRSLSRFRYLQDVTGERRGEIRNFFQTVNGMLSGKRLSSAWEVPALPALRLPETRMPAGLDSLYAPPTRRTTAEQAALDDEVSDAERDEGLRGMARALRDSLSVRRANEFVKRIPGEKGARISSADLPVASEADLTELIALLLHAESNEASYKIESTRAKTREHAGDISLDALPGARVEHFDLIKK</sequence>
<organism evidence="2 3">
    <name type="scientific">Prosthecobacter fluviatilis</name>
    <dbReference type="NCBI Taxonomy" id="445931"/>
    <lineage>
        <taxon>Bacteria</taxon>
        <taxon>Pseudomonadati</taxon>
        <taxon>Verrucomicrobiota</taxon>
        <taxon>Verrucomicrobiia</taxon>
        <taxon>Verrucomicrobiales</taxon>
        <taxon>Verrucomicrobiaceae</taxon>
        <taxon>Prosthecobacter</taxon>
    </lineage>
</organism>
<protein>
    <submittedName>
        <fullName evidence="2">Wadjet anti-phage system protein JetA family protein</fullName>
    </submittedName>
</protein>